<evidence type="ECO:0000256" key="1">
    <source>
        <dbReference type="SAM" id="Phobius"/>
    </source>
</evidence>
<dbReference type="Proteomes" id="UP000567179">
    <property type="component" value="Unassembled WGS sequence"/>
</dbReference>
<evidence type="ECO:0000313" key="2">
    <source>
        <dbReference type="EMBL" id="KAF5315308.1"/>
    </source>
</evidence>
<gene>
    <name evidence="2" type="ORF">D9619_007544</name>
</gene>
<organism evidence="2 3">
    <name type="scientific">Psilocybe cf. subviscida</name>
    <dbReference type="NCBI Taxonomy" id="2480587"/>
    <lineage>
        <taxon>Eukaryota</taxon>
        <taxon>Fungi</taxon>
        <taxon>Dikarya</taxon>
        <taxon>Basidiomycota</taxon>
        <taxon>Agaricomycotina</taxon>
        <taxon>Agaricomycetes</taxon>
        <taxon>Agaricomycetidae</taxon>
        <taxon>Agaricales</taxon>
        <taxon>Agaricineae</taxon>
        <taxon>Strophariaceae</taxon>
        <taxon>Psilocybe</taxon>
    </lineage>
</organism>
<dbReference type="EMBL" id="JAACJJ010000043">
    <property type="protein sequence ID" value="KAF5315308.1"/>
    <property type="molecule type" value="Genomic_DNA"/>
</dbReference>
<evidence type="ECO:0000313" key="3">
    <source>
        <dbReference type="Proteomes" id="UP000567179"/>
    </source>
</evidence>
<keyword evidence="1" id="KW-1133">Transmembrane helix</keyword>
<dbReference type="AlphaFoldDB" id="A0A8H5B3F2"/>
<comment type="caution">
    <text evidence="2">The sequence shown here is derived from an EMBL/GenBank/DDBJ whole genome shotgun (WGS) entry which is preliminary data.</text>
</comment>
<proteinExistence type="predicted"/>
<protein>
    <submittedName>
        <fullName evidence="2">Uncharacterized protein</fullName>
    </submittedName>
</protein>
<keyword evidence="1" id="KW-0812">Transmembrane</keyword>
<sequence>MEDCTFDKNFQASYGSEFCCLHLLSFSGQGLPLKPQIVTIHPLPGVDFTECSSAAARANIYAFWIPVIIVEFTLSSLAIFKAIQFVYRRPFKTFRSSSKDFLDVILRDAIAYFIISLQYFV</sequence>
<keyword evidence="3" id="KW-1185">Reference proteome</keyword>
<accession>A0A8H5B3F2</accession>
<name>A0A8H5B3F2_9AGAR</name>
<reference evidence="2 3" key="1">
    <citation type="journal article" date="2020" name="ISME J.">
        <title>Uncovering the hidden diversity of litter-decomposition mechanisms in mushroom-forming fungi.</title>
        <authorList>
            <person name="Floudas D."/>
            <person name="Bentzer J."/>
            <person name="Ahren D."/>
            <person name="Johansson T."/>
            <person name="Persson P."/>
            <person name="Tunlid A."/>
        </authorList>
    </citation>
    <scope>NUCLEOTIDE SEQUENCE [LARGE SCALE GENOMIC DNA]</scope>
    <source>
        <strain evidence="2 3">CBS 101986</strain>
    </source>
</reference>
<keyword evidence="1" id="KW-0472">Membrane</keyword>
<feature type="transmembrane region" description="Helical" evidence="1">
    <location>
        <begin position="60"/>
        <end position="80"/>
    </location>
</feature>